<protein>
    <submittedName>
        <fullName evidence="1">Uncharacterized protein</fullName>
    </submittedName>
</protein>
<dbReference type="GO" id="GO:0005634">
    <property type="term" value="C:nucleus"/>
    <property type="evidence" value="ECO:0007669"/>
    <property type="project" value="InterPro"/>
</dbReference>
<evidence type="ECO:0000313" key="1">
    <source>
        <dbReference type="EMBL" id="PVU93809.1"/>
    </source>
</evidence>
<dbReference type="Pfam" id="PF10384">
    <property type="entry name" value="Scm3"/>
    <property type="match status" value="1"/>
</dbReference>
<keyword evidence="2" id="KW-1185">Reference proteome</keyword>
<dbReference type="GO" id="GO:0042393">
    <property type="term" value="F:histone binding"/>
    <property type="evidence" value="ECO:0007669"/>
    <property type="project" value="InterPro"/>
</dbReference>
<dbReference type="AlphaFoldDB" id="A0A2T9YNB6"/>
<dbReference type="EMBL" id="MBFR01000114">
    <property type="protein sequence ID" value="PVU93809.1"/>
    <property type="molecule type" value="Genomic_DNA"/>
</dbReference>
<evidence type="ECO:0000313" key="2">
    <source>
        <dbReference type="Proteomes" id="UP000245383"/>
    </source>
</evidence>
<accession>A0A2T9YNB6</accession>
<organism evidence="1 2">
    <name type="scientific">Smittium simulii</name>
    <dbReference type="NCBI Taxonomy" id="133385"/>
    <lineage>
        <taxon>Eukaryota</taxon>
        <taxon>Fungi</taxon>
        <taxon>Fungi incertae sedis</taxon>
        <taxon>Zoopagomycota</taxon>
        <taxon>Kickxellomycotina</taxon>
        <taxon>Harpellomycetes</taxon>
        <taxon>Harpellales</taxon>
        <taxon>Legeriomycetaceae</taxon>
        <taxon>Smittium</taxon>
    </lineage>
</organism>
<gene>
    <name evidence="1" type="ORF">BB561_003028</name>
</gene>
<dbReference type="OrthoDB" id="10679931at2759"/>
<dbReference type="Proteomes" id="UP000245383">
    <property type="component" value="Unassembled WGS sequence"/>
</dbReference>
<comment type="caution">
    <text evidence="1">The sequence shown here is derived from an EMBL/GenBank/DDBJ whole genome shotgun (WGS) entry which is preliminary data.</text>
</comment>
<name>A0A2T9YNB6_9FUNG</name>
<reference evidence="1 2" key="1">
    <citation type="journal article" date="2018" name="MBio">
        <title>Comparative Genomics Reveals the Core Gene Toolbox for the Fungus-Insect Symbiosis.</title>
        <authorList>
            <person name="Wang Y."/>
            <person name="Stata M."/>
            <person name="Wang W."/>
            <person name="Stajich J.E."/>
            <person name="White M.M."/>
            <person name="Moncalvo J.M."/>
        </authorList>
    </citation>
    <scope>NUCLEOTIDE SEQUENCE [LARGE SCALE GENOMIC DNA]</scope>
    <source>
        <strain evidence="1 2">SWE-8-4</strain>
    </source>
</reference>
<dbReference type="InterPro" id="IPR018465">
    <property type="entry name" value="Scm3/HJURP"/>
</dbReference>
<sequence>MLYDNETTTLQKELQNSLNKLKDTFESLFVKYGKEFYQDEIIDVFTGEIVEQDEFSQEEILDVYTGEMDEQDEFTMGQIGVFTGEMAKQEEFTMGQIEELSDSESVKSEFAGCEAGEDFLSGGKVVVEEVESACESTDIESLVSDFEQAGSSGGIISKRRLLPAVGDNNKATKALVERKIILLENSISNKQDEIIGYGTTVSGALETMYRKLGVQFSLVYSETVGAGKDYRNSLQVAICPKSENGQNSSLAQPMYSGMDQPPLGISLGIQPNNTLTKWIREVCPENTLRFKRKLTELHSQSPKYSCRRIGTGGLNPGPRGYSGLAIPNRSDSQPLLIDKISLSTLAPPTSDYFLQGNRLLNNKGFATLKYQRKKQTIKGSNASRTLNIQQATDYIDECIISD</sequence>
<proteinExistence type="predicted"/>